<accession>A0AAJ7R6X7</accession>
<feature type="region of interest" description="Disordered" evidence="2">
    <location>
        <begin position="302"/>
        <end position="329"/>
    </location>
</feature>
<keyword evidence="1" id="KW-0175">Coiled coil</keyword>
<dbReference type="GeneID" id="107274842"/>
<name>A0AAJ7R6X7_CEPCN</name>
<feature type="coiled-coil region" evidence="1">
    <location>
        <begin position="257"/>
        <end position="284"/>
    </location>
</feature>
<proteinExistence type="predicted"/>
<evidence type="ECO:0000313" key="3">
    <source>
        <dbReference type="Proteomes" id="UP000694920"/>
    </source>
</evidence>
<organism evidence="3 4">
    <name type="scientific">Cephus cinctus</name>
    <name type="common">Wheat stem sawfly</name>
    <dbReference type="NCBI Taxonomy" id="211228"/>
    <lineage>
        <taxon>Eukaryota</taxon>
        <taxon>Metazoa</taxon>
        <taxon>Ecdysozoa</taxon>
        <taxon>Arthropoda</taxon>
        <taxon>Hexapoda</taxon>
        <taxon>Insecta</taxon>
        <taxon>Pterygota</taxon>
        <taxon>Neoptera</taxon>
        <taxon>Endopterygota</taxon>
        <taxon>Hymenoptera</taxon>
        <taxon>Cephoidea</taxon>
        <taxon>Cephidae</taxon>
        <taxon>Cephus</taxon>
    </lineage>
</organism>
<sequence>MPKCYVCRAKPGSIKVIDDAKQCKGCGQYYHASCADRAAVNVQGAYVPCCGNGNNTGKVVSQKLNASTSGNSTSVTRKQAMKVKATPADTGIGADEEDVESLDPSIKKLWGLIRDKFNRLESKVDGFSESIELVNDRIDVIESRIDNIEESVSKIDSSALFNEVSERFKREKNFIIFNMSDSINAVKEDLSVVQNLFNQFDDELPFSLSDIKVVRLGMKFVEGKVKPLKVILGCADHVHWVYRNKARIGDGKLVIKSDMTKAQLDELQKVKDELKIRSESEENLSIKFINHIPTIVAVRAKTDDDSRKKKEDTNDLILQKDSLSEVDDE</sequence>
<evidence type="ECO:0000256" key="2">
    <source>
        <dbReference type="SAM" id="MobiDB-lite"/>
    </source>
</evidence>
<dbReference type="AlphaFoldDB" id="A0AAJ7R6X7"/>
<evidence type="ECO:0000313" key="4">
    <source>
        <dbReference type="RefSeq" id="XP_024935472.1"/>
    </source>
</evidence>
<dbReference type="Gene3D" id="1.20.5.2280">
    <property type="match status" value="1"/>
</dbReference>
<evidence type="ECO:0000256" key="1">
    <source>
        <dbReference type="SAM" id="Coils"/>
    </source>
</evidence>
<dbReference type="Proteomes" id="UP000694920">
    <property type="component" value="Unplaced"/>
</dbReference>
<keyword evidence="3" id="KW-1185">Reference proteome</keyword>
<feature type="compositionally biased region" description="Basic and acidic residues" evidence="2">
    <location>
        <begin position="302"/>
        <end position="313"/>
    </location>
</feature>
<protein>
    <submittedName>
        <fullName evidence="4">Uncharacterized protein LOC107274842 isoform X1</fullName>
    </submittedName>
</protein>
<dbReference type="KEGG" id="ccin:107274842"/>
<dbReference type="RefSeq" id="XP_024935472.1">
    <property type="nucleotide sequence ID" value="XM_025079704.1"/>
</dbReference>
<gene>
    <name evidence="4" type="primary">LOC107274842</name>
</gene>
<reference evidence="4" key="1">
    <citation type="submission" date="2025-08" db="UniProtKB">
        <authorList>
            <consortium name="RefSeq"/>
        </authorList>
    </citation>
    <scope>IDENTIFICATION</scope>
</reference>